<evidence type="ECO:0000313" key="2">
    <source>
        <dbReference type="EMBL" id="GAA4053643.1"/>
    </source>
</evidence>
<protein>
    <submittedName>
        <fullName evidence="2">DUF3995 domain-containing protein</fullName>
    </submittedName>
</protein>
<dbReference type="EMBL" id="BAABDK010000034">
    <property type="protein sequence ID" value="GAA4053643.1"/>
    <property type="molecule type" value="Genomic_DNA"/>
</dbReference>
<evidence type="ECO:0000313" key="3">
    <source>
        <dbReference type="Proteomes" id="UP001501469"/>
    </source>
</evidence>
<keyword evidence="3" id="KW-1185">Reference proteome</keyword>
<dbReference type="RefSeq" id="WP_345059285.1">
    <property type="nucleotide sequence ID" value="NZ_BAABDK010000034.1"/>
</dbReference>
<keyword evidence="1" id="KW-0472">Membrane</keyword>
<name>A0ABP7UUZ5_9BACT</name>
<gene>
    <name evidence="2" type="ORF">GCM10022409_45740</name>
</gene>
<comment type="caution">
    <text evidence="2">The sequence shown here is derived from an EMBL/GenBank/DDBJ whole genome shotgun (WGS) entry which is preliminary data.</text>
</comment>
<sequence length="139" mass="14340">MHWLAAFNTFIFLTLGGLHVYWALGGRQGIASALPATPDGTLQLRPSAALTAAVAAGLLAMSALSAVPLVLGAATAPGWLRLGNGGLGLVFGLRALGDFRYVGLSKRVHDTTFARLDTRYYTPLCLALAASCATLALAA</sequence>
<keyword evidence="1" id="KW-1133">Transmembrane helix</keyword>
<dbReference type="Proteomes" id="UP001501469">
    <property type="component" value="Unassembled WGS sequence"/>
</dbReference>
<feature type="transmembrane region" description="Helical" evidence="1">
    <location>
        <begin position="78"/>
        <end position="97"/>
    </location>
</feature>
<proteinExistence type="predicted"/>
<reference evidence="3" key="1">
    <citation type="journal article" date="2019" name="Int. J. Syst. Evol. Microbiol.">
        <title>The Global Catalogue of Microorganisms (GCM) 10K type strain sequencing project: providing services to taxonomists for standard genome sequencing and annotation.</title>
        <authorList>
            <consortium name="The Broad Institute Genomics Platform"/>
            <consortium name="The Broad Institute Genome Sequencing Center for Infectious Disease"/>
            <person name="Wu L."/>
            <person name="Ma J."/>
        </authorList>
    </citation>
    <scope>NUCLEOTIDE SEQUENCE [LARGE SCALE GENOMIC DNA]</scope>
    <source>
        <strain evidence="3">JCM 17225</strain>
    </source>
</reference>
<organism evidence="2 3">
    <name type="scientific">Hymenobacter glaciei</name>
    <dbReference type="NCBI Taxonomy" id="877209"/>
    <lineage>
        <taxon>Bacteria</taxon>
        <taxon>Pseudomonadati</taxon>
        <taxon>Bacteroidota</taxon>
        <taxon>Cytophagia</taxon>
        <taxon>Cytophagales</taxon>
        <taxon>Hymenobacteraceae</taxon>
        <taxon>Hymenobacter</taxon>
    </lineage>
</organism>
<dbReference type="InterPro" id="IPR025058">
    <property type="entry name" value="DUF3995"/>
</dbReference>
<feature type="transmembrane region" description="Helical" evidence="1">
    <location>
        <begin position="49"/>
        <end position="71"/>
    </location>
</feature>
<keyword evidence="1" id="KW-0812">Transmembrane</keyword>
<evidence type="ECO:0000256" key="1">
    <source>
        <dbReference type="SAM" id="Phobius"/>
    </source>
</evidence>
<dbReference type="Pfam" id="PF13160">
    <property type="entry name" value="DUF3995"/>
    <property type="match status" value="1"/>
</dbReference>
<accession>A0ABP7UUZ5</accession>